<dbReference type="PANTHER" id="PTHR10513:SF24">
    <property type="entry name" value="THYMIDINE KINASE 2, MITOCHONDRIAL"/>
    <property type="match status" value="1"/>
</dbReference>
<dbReference type="InterPro" id="IPR002624">
    <property type="entry name" value="DCK/DGK"/>
</dbReference>
<proteinExistence type="inferred from homology"/>
<dbReference type="GO" id="GO:0019136">
    <property type="term" value="F:deoxynucleoside kinase activity"/>
    <property type="evidence" value="ECO:0007669"/>
    <property type="project" value="InterPro"/>
</dbReference>
<feature type="active site" description="Proton acceptor" evidence="2">
    <location>
        <position position="107"/>
    </location>
</feature>
<dbReference type="InterPro" id="IPR050566">
    <property type="entry name" value="Deoxyribonucleoside_kinase"/>
</dbReference>
<organism evidence="5 6">
    <name type="scientific">Mizuhopecten yessoensis</name>
    <name type="common">Japanese scallop</name>
    <name type="synonym">Patinopecten yessoensis</name>
    <dbReference type="NCBI Taxonomy" id="6573"/>
    <lineage>
        <taxon>Eukaryota</taxon>
        <taxon>Metazoa</taxon>
        <taxon>Spiralia</taxon>
        <taxon>Lophotrochozoa</taxon>
        <taxon>Mollusca</taxon>
        <taxon>Bivalvia</taxon>
        <taxon>Autobranchia</taxon>
        <taxon>Pteriomorphia</taxon>
        <taxon>Pectinida</taxon>
        <taxon>Pectinoidea</taxon>
        <taxon>Pectinidae</taxon>
        <taxon>Mizuhopecten</taxon>
    </lineage>
</organism>
<accession>A0A210QXW3</accession>
<dbReference type="Gene3D" id="3.40.50.300">
    <property type="entry name" value="P-loop containing nucleotide triphosphate hydrolases"/>
    <property type="match status" value="1"/>
</dbReference>
<comment type="similarity">
    <text evidence="1">Belongs to the DCK/DGK family.</text>
</comment>
<dbReference type="EMBL" id="NEDP02001335">
    <property type="protein sequence ID" value="OWF53563.1"/>
    <property type="molecule type" value="Genomic_DNA"/>
</dbReference>
<dbReference type="Pfam" id="PF01712">
    <property type="entry name" value="dNK"/>
    <property type="match status" value="1"/>
</dbReference>
<dbReference type="GO" id="GO:0005739">
    <property type="term" value="C:mitochondrion"/>
    <property type="evidence" value="ECO:0007669"/>
    <property type="project" value="TreeGrafter"/>
</dbReference>
<sequence length="194" mass="22777">MVTGHTLHGDRQAHELNHHHNVCVEGNIASGKTTFIQHLEKIGDIDFIEEQGKQSNLLEGHVMLGSELLGKIYEDPARWSFTLQNYIQLTMLEQHIRVSQKPVKVLERSINSAQLCFMEMFYRSGKMTDMEYVILSKWFDWIRKAKWFDWIRKAHNLNIGLTVYLRTTPENSYERIKSRNRPEEAKVTLVSIYN</sequence>
<feature type="binding site" evidence="3">
    <location>
        <begin position="26"/>
        <end position="34"/>
    </location>
    <ligand>
        <name>ATP</name>
        <dbReference type="ChEBI" id="CHEBI:30616"/>
    </ligand>
</feature>
<dbReference type="GO" id="GO:0005524">
    <property type="term" value="F:ATP binding"/>
    <property type="evidence" value="ECO:0007669"/>
    <property type="project" value="UniProtKB-KW"/>
</dbReference>
<evidence type="ECO:0000313" key="6">
    <source>
        <dbReference type="Proteomes" id="UP000242188"/>
    </source>
</evidence>
<feature type="binding site" evidence="3">
    <location>
        <begin position="175"/>
        <end position="179"/>
    </location>
    <ligand>
        <name>ATP</name>
        <dbReference type="ChEBI" id="CHEBI:30616"/>
    </ligand>
</feature>
<dbReference type="STRING" id="6573.A0A210QXW3"/>
<keyword evidence="3" id="KW-0547">Nucleotide-binding</keyword>
<dbReference type="OrthoDB" id="567086at2759"/>
<evidence type="ECO:0000313" key="5">
    <source>
        <dbReference type="EMBL" id="OWF53563.1"/>
    </source>
</evidence>
<evidence type="ECO:0000256" key="2">
    <source>
        <dbReference type="PIRSR" id="PIRSR000705-1"/>
    </source>
</evidence>
<protein>
    <submittedName>
        <fullName evidence="5">Thymidine kinase 2, mitochondrial</fullName>
    </submittedName>
</protein>
<keyword evidence="3" id="KW-0067">ATP-binding</keyword>
<dbReference type="PIRSF" id="PIRSF000705">
    <property type="entry name" value="DNK"/>
    <property type="match status" value="1"/>
</dbReference>
<dbReference type="AlphaFoldDB" id="A0A210QXW3"/>
<reference evidence="5 6" key="1">
    <citation type="journal article" date="2017" name="Nat. Ecol. Evol.">
        <title>Scallop genome provides insights into evolution of bilaterian karyotype and development.</title>
        <authorList>
            <person name="Wang S."/>
            <person name="Zhang J."/>
            <person name="Jiao W."/>
            <person name="Li J."/>
            <person name="Xun X."/>
            <person name="Sun Y."/>
            <person name="Guo X."/>
            <person name="Huan P."/>
            <person name="Dong B."/>
            <person name="Zhang L."/>
            <person name="Hu X."/>
            <person name="Sun X."/>
            <person name="Wang J."/>
            <person name="Zhao C."/>
            <person name="Wang Y."/>
            <person name="Wang D."/>
            <person name="Huang X."/>
            <person name="Wang R."/>
            <person name="Lv J."/>
            <person name="Li Y."/>
            <person name="Zhang Z."/>
            <person name="Liu B."/>
            <person name="Lu W."/>
            <person name="Hui Y."/>
            <person name="Liang J."/>
            <person name="Zhou Z."/>
            <person name="Hou R."/>
            <person name="Li X."/>
            <person name="Liu Y."/>
            <person name="Li H."/>
            <person name="Ning X."/>
            <person name="Lin Y."/>
            <person name="Zhao L."/>
            <person name="Xing Q."/>
            <person name="Dou J."/>
            <person name="Li Y."/>
            <person name="Mao J."/>
            <person name="Guo H."/>
            <person name="Dou H."/>
            <person name="Li T."/>
            <person name="Mu C."/>
            <person name="Jiang W."/>
            <person name="Fu Q."/>
            <person name="Fu X."/>
            <person name="Miao Y."/>
            <person name="Liu J."/>
            <person name="Yu Q."/>
            <person name="Li R."/>
            <person name="Liao H."/>
            <person name="Li X."/>
            <person name="Kong Y."/>
            <person name="Jiang Z."/>
            <person name="Chourrout D."/>
            <person name="Li R."/>
            <person name="Bao Z."/>
        </authorList>
    </citation>
    <scope>NUCLEOTIDE SEQUENCE [LARGE SCALE GENOMIC DNA]</scope>
    <source>
        <strain evidence="5 6">PY_sf001</strain>
    </source>
</reference>
<keyword evidence="5" id="KW-0418">Kinase</keyword>
<comment type="caution">
    <text evidence="5">The sequence shown here is derived from an EMBL/GenBank/DDBJ whole genome shotgun (WGS) entry which is preliminary data.</text>
</comment>
<dbReference type="InterPro" id="IPR031314">
    <property type="entry name" value="DNK_dom"/>
</dbReference>
<dbReference type="Proteomes" id="UP000242188">
    <property type="component" value="Unassembled WGS sequence"/>
</dbReference>
<feature type="domain" description="Deoxynucleoside kinase" evidence="4">
    <location>
        <begin position="22"/>
        <end position="188"/>
    </location>
</feature>
<gene>
    <name evidence="5" type="ORF">KP79_PYT13676</name>
</gene>
<dbReference type="PANTHER" id="PTHR10513">
    <property type="entry name" value="DEOXYNUCLEOSIDE KINASE"/>
    <property type="match status" value="1"/>
</dbReference>
<evidence type="ECO:0000256" key="1">
    <source>
        <dbReference type="ARBA" id="ARBA00007420"/>
    </source>
</evidence>
<name>A0A210QXW3_MIZYE</name>
<dbReference type="InterPro" id="IPR027417">
    <property type="entry name" value="P-loop_NTPase"/>
</dbReference>
<evidence type="ECO:0000256" key="3">
    <source>
        <dbReference type="PIRSR" id="PIRSR000705-3"/>
    </source>
</evidence>
<dbReference type="SUPFAM" id="SSF52540">
    <property type="entry name" value="P-loop containing nucleoside triphosphate hydrolases"/>
    <property type="match status" value="1"/>
</dbReference>
<keyword evidence="5" id="KW-0808">Transferase</keyword>
<evidence type="ECO:0000259" key="4">
    <source>
        <dbReference type="Pfam" id="PF01712"/>
    </source>
</evidence>
<keyword evidence="6" id="KW-1185">Reference proteome</keyword>